<comment type="caution">
    <text evidence="2">The sequence shown here is derived from an EMBL/GenBank/DDBJ whole genome shotgun (WGS) entry which is preliminary data.</text>
</comment>
<proteinExistence type="predicted"/>
<accession>A0A507CHP8</accession>
<keyword evidence="3" id="KW-1185">Reference proteome</keyword>
<dbReference type="EMBL" id="QEAN01000369">
    <property type="protein sequence ID" value="TPX39061.1"/>
    <property type="molecule type" value="Genomic_DNA"/>
</dbReference>
<organism evidence="2 3">
    <name type="scientific">Synchytrium endobioticum</name>
    <dbReference type="NCBI Taxonomy" id="286115"/>
    <lineage>
        <taxon>Eukaryota</taxon>
        <taxon>Fungi</taxon>
        <taxon>Fungi incertae sedis</taxon>
        <taxon>Chytridiomycota</taxon>
        <taxon>Chytridiomycota incertae sedis</taxon>
        <taxon>Chytridiomycetes</taxon>
        <taxon>Synchytriales</taxon>
        <taxon>Synchytriaceae</taxon>
        <taxon>Synchytrium</taxon>
    </lineage>
</organism>
<gene>
    <name evidence="2" type="ORF">SeMB42_g06487</name>
</gene>
<name>A0A507CHP8_9FUNG</name>
<feature type="region of interest" description="Disordered" evidence="1">
    <location>
        <begin position="404"/>
        <end position="431"/>
    </location>
</feature>
<protein>
    <submittedName>
        <fullName evidence="2">Uncharacterized protein</fullName>
    </submittedName>
</protein>
<reference evidence="2 3" key="1">
    <citation type="journal article" date="2019" name="Sci. Rep.">
        <title>Comparative genomics of chytrid fungi reveal insights into the obligate biotrophic and pathogenic lifestyle of Synchytrium endobioticum.</title>
        <authorList>
            <person name="van de Vossenberg B.T.L.H."/>
            <person name="Warris S."/>
            <person name="Nguyen H.D.T."/>
            <person name="van Gent-Pelzer M.P.E."/>
            <person name="Joly D.L."/>
            <person name="van de Geest H.C."/>
            <person name="Bonants P.J.M."/>
            <person name="Smith D.S."/>
            <person name="Levesque C.A."/>
            <person name="van der Lee T.A.J."/>
        </authorList>
    </citation>
    <scope>NUCLEOTIDE SEQUENCE [LARGE SCALE GENOMIC DNA]</scope>
    <source>
        <strain evidence="2 3">MB42</strain>
    </source>
</reference>
<dbReference type="AlphaFoldDB" id="A0A507CHP8"/>
<dbReference type="Proteomes" id="UP000317494">
    <property type="component" value="Unassembled WGS sequence"/>
</dbReference>
<evidence type="ECO:0000313" key="3">
    <source>
        <dbReference type="Proteomes" id="UP000317494"/>
    </source>
</evidence>
<evidence type="ECO:0000313" key="2">
    <source>
        <dbReference type="EMBL" id="TPX39061.1"/>
    </source>
</evidence>
<sequence>MLAIQIHRFNLQLSFIPHLGRDSKERLGEYKDPSSERMLVDDTLEEFYSIALLTWKALCKRDFSGQRTRTLIMQAQVTKSRPDYEQVYRDRYREWNRNNTRLLRTPLARLASPKLHSDGFVCGIHTSLLTSPDFDGQFALAYRFVLSQTWLELECTHSESRANHPPGIPRTINICLTLHPLIVHVVPADYCRTWLCFTQTMEVLDVHEEGVIEMGYRRLLECDSVGLPRDSIKGWRENQVLQRLLDKQQTILLSHPRGISPQIVQRARDDDTEFQLARRYVFQNSKFFVSATDDETLPIHPWLGPLESVNSVVPPPCFGSDEITMIQCALGFSRILVLCETGQIVHSFVESPQSPAGTRSAIWKRLLGIGSAKSFKQRGSSPVIEYLASGTIILGLSSSINGVGLPSSPDPEQDTQPGSDVADSGSDLGESDVLIRVI</sequence>
<dbReference type="VEuPathDB" id="FungiDB:SeMB42_g06487"/>
<evidence type="ECO:0000256" key="1">
    <source>
        <dbReference type="SAM" id="MobiDB-lite"/>
    </source>
</evidence>